<evidence type="ECO:0000313" key="3">
    <source>
        <dbReference type="Proteomes" id="UP000699975"/>
    </source>
</evidence>
<gene>
    <name evidence="2" type="ORF">KCG45_02130</name>
</gene>
<dbReference type="RefSeq" id="WP_218315490.1">
    <property type="nucleotide sequence ID" value="NZ_JAGSPB010000001.1"/>
</dbReference>
<dbReference type="PANTHER" id="PTHR37461:SF1">
    <property type="entry name" value="ANTI-SIGMA-K FACTOR RSKA"/>
    <property type="match status" value="1"/>
</dbReference>
<dbReference type="PANTHER" id="PTHR37461">
    <property type="entry name" value="ANTI-SIGMA-K FACTOR RSKA"/>
    <property type="match status" value="1"/>
</dbReference>
<dbReference type="InterPro" id="IPR018764">
    <property type="entry name" value="RskA_C"/>
</dbReference>
<evidence type="ECO:0000313" key="2">
    <source>
        <dbReference type="EMBL" id="MBV7264973.1"/>
    </source>
</evidence>
<evidence type="ECO:0000259" key="1">
    <source>
        <dbReference type="Pfam" id="PF10099"/>
    </source>
</evidence>
<comment type="caution">
    <text evidence="2">The sequence shown here is derived from an EMBL/GenBank/DDBJ whole genome shotgun (WGS) entry which is preliminary data.</text>
</comment>
<sequence length="262" mass="27790">MSDETEIERGDAMIAAEYALGLLLEGEELLMARGRMATDADFAADVTQWEKRLAPLLDEVAPMVPSAEVWARIEDRVEAQRAAQAEAELSGGGGAAANVVMLEHRVRRWQWTAALTSTAAAVLFGFIAITGNRTPVIVPVNNPPEQIAEADPLVAQVPIGETGLRLDVTYIPESERMLVGAIGLTADGVHDHELWLVPADGSALQSLGVVAPGEVRSMELPENVTRNMGEGVQLVLTREPIGGKPEGVDAGPVVAEGAFSQV</sequence>
<keyword evidence="3" id="KW-1185">Reference proteome</keyword>
<accession>A0ABS6SIZ5</accession>
<protein>
    <submittedName>
        <fullName evidence="2">Anti-sigma factor</fullName>
    </submittedName>
</protein>
<dbReference type="Pfam" id="PF10099">
    <property type="entry name" value="RskA_C"/>
    <property type="match status" value="1"/>
</dbReference>
<organism evidence="2 3">
    <name type="scientific">Erythrobacter ani</name>
    <dbReference type="NCBI Taxonomy" id="2827235"/>
    <lineage>
        <taxon>Bacteria</taxon>
        <taxon>Pseudomonadati</taxon>
        <taxon>Pseudomonadota</taxon>
        <taxon>Alphaproteobacteria</taxon>
        <taxon>Sphingomonadales</taxon>
        <taxon>Erythrobacteraceae</taxon>
        <taxon>Erythrobacter/Porphyrobacter group</taxon>
        <taxon>Erythrobacter</taxon>
    </lineage>
</organism>
<dbReference type="InterPro" id="IPR051474">
    <property type="entry name" value="Anti-sigma-K/W_factor"/>
</dbReference>
<proteinExistence type="predicted"/>
<dbReference type="Proteomes" id="UP000699975">
    <property type="component" value="Unassembled WGS sequence"/>
</dbReference>
<name>A0ABS6SIZ5_9SPHN</name>
<dbReference type="EMBL" id="JAGSPB010000001">
    <property type="protein sequence ID" value="MBV7264973.1"/>
    <property type="molecule type" value="Genomic_DNA"/>
</dbReference>
<feature type="domain" description="Anti-sigma K factor RskA C-terminal" evidence="1">
    <location>
        <begin position="116"/>
        <end position="246"/>
    </location>
</feature>
<reference evidence="2 3" key="1">
    <citation type="submission" date="2021-04" db="EMBL/GenBank/DDBJ databases">
        <authorList>
            <person name="Pira H."/>
            <person name="Risdian C."/>
            <person name="Wink J."/>
        </authorList>
    </citation>
    <scope>NUCLEOTIDE SEQUENCE [LARGE SCALE GENOMIC DNA]</scope>
    <source>
        <strain evidence="2 3">WH131</strain>
    </source>
</reference>